<dbReference type="Proteomes" id="UP000283680">
    <property type="component" value="Unassembled WGS sequence"/>
</dbReference>
<evidence type="ECO:0008006" key="4">
    <source>
        <dbReference type="Google" id="ProtNLM"/>
    </source>
</evidence>
<dbReference type="EMBL" id="QRTH01000003">
    <property type="protein sequence ID" value="RGQ52241.1"/>
    <property type="molecule type" value="Genomic_DNA"/>
</dbReference>
<sequence length="169" mass="19757">MRQVDKETKEKRNKVYYSKARIKPAYIFLVVPIFVGLAMGIDEFLETKMWGKALVYVLSLGTISSALFFLLRLVLRDISLVYPGKILFCNRLKPTIAMLYADDNEFTEENKTAIRKKIKCKKGIDLQSIKNKTYKNNKYAKRVDETVNWLLDVTRFDDILFDYNCIYGL</sequence>
<keyword evidence="1" id="KW-0472">Membrane</keyword>
<keyword evidence="1" id="KW-1133">Transmembrane helix</keyword>
<dbReference type="RefSeq" id="WP_117974509.1">
    <property type="nucleotide sequence ID" value="NZ_JADPFM010000161.1"/>
</dbReference>
<feature type="transmembrane region" description="Helical" evidence="1">
    <location>
        <begin position="53"/>
        <end position="75"/>
    </location>
</feature>
<evidence type="ECO:0000313" key="2">
    <source>
        <dbReference type="EMBL" id="RGQ52241.1"/>
    </source>
</evidence>
<keyword evidence="1" id="KW-0812">Transmembrane</keyword>
<evidence type="ECO:0000256" key="1">
    <source>
        <dbReference type="SAM" id="Phobius"/>
    </source>
</evidence>
<dbReference type="AlphaFoldDB" id="A0A412BEK4"/>
<feature type="transmembrane region" description="Helical" evidence="1">
    <location>
        <begin position="21"/>
        <end position="41"/>
    </location>
</feature>
<name>A0A412BEK4_BACUN</name>
<proteinExistence type="predicted"/>
<gene>
    <name evidence="2" type="ORF">DWY92_08220</name>
</gene>
<protein>
    <recommendedName>
        <fullName evidence="4">Transmembrane protein</fullName>
    </recommendedName>
</protein>
<evidence type="ECO:0000313" key="3">
    <source>
        <dbReference type="Proteomes" id="UP000283680"/>
    </source>
</evidence>
<organism evidence="2 3">
    <name type="scientific">Bacteroides uniformis</name>
    <dbReference type="NCBI Taxonomy" id="820"/>
    <lineage>
        <taxon>Bacteria</taxon>
        <taxon>Pseudomonadati</taxon>
        <taxon>Bacteroidota</taxon>
        <taxon>Bacteroidia</taxon>
        <taxon>Bacteroidales</taxon>
        <taxon>Bacteroidaceae</taxon>
        <taxon>Bacteroides</taxon>
    </lineage>
</organism>
<comment type="caution">
    <text evidence="2">The sequence shown here is derived from an EMBL/GenBank/DDBJ whole genome shotgun (WGS) entry which is preliminary data.</text>
</comment>
<accession>A0A412BEK4</accession>
<reference evidence="2 3" key="1">
    <citation type="submission" date="2018-08" db="EMBL/GenBank/DDBJ databases">
        <title>A genome reference for cultivated species of the human gut microbiota.</title>
        <authorList>
            <person name="Zou Y."/>
            <person name="Xue W."/>
            <person name="Luo G."/>
        </authorList>
    </citation>
    <scope>NUCLEOTIDE SEQUENCE [LARGE SCALE GENOMIC DNA]</scope>
    <source>
        <strain evidence="2 3">AF28-11</strain>
    </source>
</reference>